<dbReference type="Proteomes" id="UP000525923">
    <property type="component" value="Unassembled WGS sequence"/>
</dbReference>
<dbReference type="RefSeq" id="WP_135505560.1">
    <property type="nucleotide sequence ID" value="NZ_JACHHE010000004.1"/>
</dbReference>
<dbReference type="Gene3D" id="3.30.360.10">
    <property type="entry name" value="Dihydrodipicolinate Reductase, domain 2"/>
    <property type="match status" value="1"/>
</dbReference>
<dbReference type="AlphaFoldDB" id="A0A7W8FTV6"/>
<organism evidence="3 4">
    <name type="scientific">Planococcus koreensis</name>
    <dbReference type="NCBI Taxonomy" id="112331"/>
    <lineage>
        <taxon>Bacteria</taxon>
        <taxon>Bacillati</taxon>
        <taxon>Bacillota</taxon>
        <taxon>Bacilli</taxon>
        <taxon>Bacillales</taxon>
        <taxon>Caryophanaceae</taxon>
        <taxon>Planococcus</taxon>
    </lineage>
</organism>
<evidence type="ECO:0000313" key="4">
    <source>
        <dbReference type="Proteomes" id="UP000525923"/>
    </source>
</evidence>
<proteinExistence type="predicted"/>
<evidence type="ECO:0000313" key="3">
    <source>
        <dbReference type="EMBL" id="MBB5180446.1"/>
    </source>
</evidence>
<dbReference type="InterPro" id="IPR051450">
    <property type="entry name" value="Gfo/Idh/MocA_Oxidoreductases"/>
</dbReference>
<evidence type="ECO:0000259" key="1">
    <source>
        <dbReference type="Pfam" id="PF01408"/>
    </source>
</evidence>
<dbReference type="Pfam" id="PF22725">
    <property type="entry name" value="GFO_IDH_MocA_C3"/>
    <property type="match status" value="1"/>
</dbReference>
<sequence length="330" mass="36289">MKKTNVCFIGAGLHSTTNIYPAALEAGADIQAIATRSFERSQKTLQRLGSEGNAYDDYRRMLEAEECAGVVVVAQPEDHVALVLDCINAGKNVFVEKPLGMTEAEAADIAAAAETAGVQVMVGFMKRYAPIYQKLKEVIDGGSLGMARSFQARFAVDSTLFCENDEQFMKFAAIHMVDLVRFLFGEAVEVKGFKNSSKGFISHSISLKFETGVVGSLYFSGMTAWTRESENITVTFDEGFALADEINALTIHKSQHHEEQPWQSIEEADTHYKPSATPMSGAYRDLYLRGFVGEMAHFFECCRTGAVPLSNAHDNVRTMALCDRILDSLS</sequence>
<keyword evidence="4" id="KW-1185">Reference proteome</keyword>
<dbReference type="SUPFAM" id="SSF55347">
    <property type="entry name" value="Glyceraldehyde-3-phosphate dehydrogenase-like, C-terminal domain"/>
    <property type="match status" value="1"/>
</dbReference>
<dbReference type="InterPro" id="IPR036291">
    <property type="entry name" value="NAD(P)-bd_dom_sf"/>
</dbReference>
<protein>
    <submittedName>
        <fullName evidence="3">Putative dehydrogenase</fullName>
    </submittedName>
</protein>
<gene>
    <name evidence="3" type="ORF">HNQ44_001874</name>
</gene>
<dbReference type="InterPro" id="IPR000683">
    <property type="entry name" value="Gfo/Idh/MocA-like_OxRdtase_N"/>
</dbReference>
<dbReference type="Gene3D" id="3.40.50.720">
    <property type="entry name" value="NAD(P)-binding Rossmann-like Domain"/>
    <property type="match status" value="1"/>
</dbReference>
<dbReference type="Pfam" id="PF01408">
    <property type="entry name" value="GFO_IDH_MocA"/>
    <property type="match status" value="1"/>
</dbReference>
<comment type="caution">
    <text evidence="3">The sequence shown here is derived from an EMBL/GenBank/DDBJ whole genome shotgun (WGS) entry which is preliminary data.</text>
</comment>
<reference evidence="3 4" key="1">
    <citation type="submission" date="2020-08" db="EMBL/GenBank/DDBJ databases">
        <title>Genomic Encyclopedia of Type Strains, Phase IV (KMG-IV): sequencing the most valuable type-strain genomes for metagenomic binning, comparative biology and taxonomic classification.</title>
        <authorList>
            <person name="Goeker M."/>
        </authorList>
    </citation>
    <scope>NUCLEOTIDE SEQUENCE [LARGE SCALE GENOMIC DNA]</scope>
    <source>
        <strain evidence="3 4">DSM 15895</strain>
    </source>
</reference>
<name>A0A7W8FTV6_9BACL</name>
<dbReference type="InterPro" id="IPR055170">
    <property type="entry name" value="GFO_IDH_MocA-like_dom"/>
</dbReference>
<accession>A0A7W8FTV6</accession>
<dbReference type="SUPFAM" id="SSF51735">
    <property type="entry name" value="NAD(P)-binding Rossmann-fold domains"/>
    <property type="match status" value="1"/>
</dbReference>
<feature type="domain" description="Gfo/Idh/MocA-like oxidoreductase N-terminal" evidence="1">
    <location>
        <begin position="5"/>
        <end position="124"/>
    </location>
</feature>
<evidence type="ECO:0000259" key="2">
    <source>
        <dbReference type="Pfam" id="PF22725"/>
    </source>
</evidence>
<dbReference type="GO" id="GO:0000166">
    <property type="term" value="F:nucleotide binding"/>
    <property type="evidence" value="ECO:0007669"/>
    <property type="project" value="InterPro"/>
</dbReference>
<dbReference type="PANTHER" id="PTHR43377:SF1">
    <property type="entry name" value="BILIVERDIN REDUCTASE A"/>
    <property type="match status" value="1"/>
</dbReference>
<dbReference type="OrthoDB" id="9815825at2"/>
<dbReference type="PANTHER" id="PTHR43377">
    <property type="entry name" value="BILIVERDIN REDUCTASE A"/>
    <property type="match status" value="1"/>
</dbReference>
<feature type="domain" description="GFO/IDH/MocA-like oxidoreductase" evidence="2">
    <location>
        <begin position="132"/>
        <end position="239"/>
    </location>
</feature>
<dbReference type="EMBL" id="JACHHE010000004">
    <property type="protein sequence ID" value="MBB5180446.1"/>
    <property type="molecule type" value="Genomic_DNA"/>
</dbReference>